<proteinExistence type="predicted"/>
<dbReference type="EMBL" id="JACYCC010000128">
    <property type="protein sequence ID" value="KAF8675052.1"/>
    <property type="molecule type" value="Genomic_DNA"/>
</dbReference>
<accession>A0A8H7H472</accession>
<name>A0A8H7H472_9AGAM</name>
<organism evidence="2 3">
    <name type="scientific">Rhizoctonia solani</name>
    <dbReference type="NCBI Taxonomy" id="456999"/>
    <lineage>
        <taxon>Eukaryota</taxon>
        <taxon>Fungi</taxon>
        <taxon>Dikarya</taxon>
        <taxon>Basidiomycota</taxon>
        <taxon>Agaricomycotina</taxon>
        <taxon>Agaricomycetes</taxon>
        <taxon>Cantharellales</taxon>
        <taxon>Ceratobasidiaceae</taxon>
        <taxon>Rhizoctonia</taxon>
    </lineage>
</organism>
<feature type="compositionally biased region" description="Pro residues" evidence="1">
    <location>
        <begin position="140"/>
        <end position="151"/>
    </location>
</feature>
<evidence type="ECO:0000313" key="2">
    <source>
        <dbReference type="EMBL" id="KAF8675052.1"/>
    </source>
</evidence>
<reference evidence="2" key="1">
    <citation type="submission" date="2020-09" db="EMBL/GenBank/DDBJ databases">
        <title>Comparative genome analyses of four rice-infecting Rhizoctonia solani isolates reveal extensive enrichment of homogalacturonan modification genes.</title>
        <authorList>
            <person name="Lee D.-Y."/>
            <person name="Jeon J."/>
            <person name="Kim K.-T."/>
            <person name="Cheong K."/>
            <person name="Song H."/>
            <person name="Choi G."/>
            <person name="Ko J."/>
            <person name="Opiyo S.O."/>
            <person name="Zuo S."/>
            <person name="Madhav S."/>
            <person name="Lee Y.-H."/>
            <person name="Wang G.-L."/>
        </authorList>
    </citation>
    <scope>NUCLEOTIDE SEQUENCE</scope>
    <source>
        <strain evidence="2">AG1-IA YN-7</strain>
    </source>
</reference>
<evidence type="ECO:0000256" key="1">
    <source>
        <dbReference type="SAM" id="MobiDB-lite"/>
    </source>
</evidence>
<feature type="region of interest" description="Disordered" evidence="1">
    <location>
        <begin position="134"/>
        <end position="163"/>
    </location>
</feature>
<comment type="caution">
    <text evidence="2">The sequence shown here is derived from an EMBL/GenBank/DDBJ whole genome shotgun (WGS) entry which is preliminary data.</text>
</comment>
<protein>
    <submittedName>
        <fullName evidence="2">Uncharacterized protein</fullName>
    </submittedName>
</protein>
<gene>
    <name evidence="2" type="ORF">RHS04_07015</name>
</gene>
<dbReference type="AlphaFoldDB" id="A0A8H7H472"/>
<dbReference type="Proteomes" id="UP000650582">
    <property type="component" value="Unassembled WGS sequence"/>
</dbReference>
<evidence type="ECO:0000313" key="3">
    <source>
        <dbReference type="Proteomes" id="UP000650582"/>
    </source>
</evidence>
<sequence>MCGAHAQNATKVKFTVIRKTCFTHGELWDQCAICEDDNTEEPPQNDDQVNDDYIAAHYKRCPNPSCGLPASSDSPHSAVAVTTVVNILSATTVATVFNVLGATTVAIATPIPASIPASIATPIAAAEVENTPFSIGLRQPPSPPPPPPSSTLPPFLLPENATPARRLKRKVVRLISRMNRQDD</sequence>